<protein>
    <submittedName>
        <fullName evidence="2">Nucleoside-diphosphate-sugar epimerase</fullName>
    </submittedName>
</protein>
<accession>A0A2Z5FU35</accession>
<keyword evidence="3" id="KW-1185">Reference proteome</keyword>
<dbReference type="CDD" id="cd05262">
    <property type="entry name" value="SDR_a7"/>
    <property type="match status" value="1"/>
</dbReference>
<gene>
    <name evidence="2" type="ORF">ACPOL_0625</name>
</gene>
<dbReference type="RefSeq" id="WP_114205718.1">
    <property type="nucleotide sequence ID" value="NZ_CP030840.1"/>
</dbReference>
<evidence type="ECO:0000313" key="3">
    <source>
        <dbReference type="Proteomes" id="UP000253606"/>
    </source>
</evidence>
<dbReference type="KEGG" id="abas:ACPOL_0625"/>
<dbReference type="InterPro" id="IPR036291">
    <property type="entry name" value="NAD(P)-bd_dom_sf"/>
</dbReference>
<proteinExistence type="predicted"/>
<dbReference type="EMBL" id="CP030840">
    <property type="protein sequence ID" value="AXC09996.1"/>
    <property type="molecule type" value="Genomic_DNA"/>
</dbReference>
<dbReference type="Gene3D" id="3.40.50.720">
    <property type="entry name" value="NAD(P)-binding Rossmann-like Domain"/>
    <property type="match status" value="1"/>
</dbReference>
<dbReference type="InterPro" id="IPR001509">
    <property type="entry name" value="Epimerase_deHydtase"/>
</dbReference>
<name>A0A2Z5FU35_9BACT</name>
<reference evidence="2 3" key="1">
    <citation type="journal article" date="2018" name="Front. Microbiol.">
        <title>Hydrolytic Capabilities as a Key to Environmental Success: Chitinolytic and Cellulolytic Acidobacteria From Acidic Sub-arctic Soils and Boreal Peatlands.</title>
        <authorList>
            <person name="Belova S.E."/>
            <person name="Ravin N.V."/>
            <person name="Pankratov T.A."/>
            <person name="Rakitin A.L."/>
            <person name="Ivanova A.A."/>
            <person name="Beletsky A.V."/>
            <person name="Mardanov A.V."/>
            <person name="Sinninghe Damste J.S."/>
            <person name="Dedysh S.N."/>
        </authorList>
    </citation>
    <scope>NUCLEOTIDE SEQUENCE [LARGE SCALE GENOMIC DNA]</scope>
    <source>
        <strain evidence="2 3">SBC82</strain>
    </source>
</reference>
<dbReference type="OrthoDB" id="9807212at2"/>
<sequence length="298" mass="31287">MAKTVFLTGATGFIGTAIVSELINNGYQVRGLTRSEEGSQSLRAAGAETLLGDVNDLDALRKGAETADAVIHTAFDHDFSKYKQNCEADRKVIEALGAVLVGSNRPFVVTSGTSVAKVAPGEVATEQSPALDSSVVARAASEEAAAAVAKLGVSVRVVRNSQVHDTRKQGLVSFAIDIARKKGSSAYVGDGGNRWSAVHLSDTALLYRLALEKGEAGGVYHAVAEEGVAFREIAETIGKGLNLPVNSLTPEEANAHFSWFAPFVGRANVVSSKTTQKQLAWQPAGAGLIADLCKMYNL</sequence>
<dbReference type="Pfam" id="PF01370">
    <property type="entry name" value="Epimerase"/>
    <property type="match status" value="1"/>
</dbReference>
<dbReference type="Proteomes" id="UP000253606">
    <property type="component" value="Chromosome"/>
</dbReference>
<dbReference type="AlphaFoldDB" id="A0A2Z5FU35"/>
<dbReference type="GO" id="GO:0004029">
    <property type="term" value="F:aldehyde dehydrogenase (NAD+) activity"/>
    <property type="evidence" value="ECO:0007669"/>
    <property type="project" value="TreeGrafter"/>
</dbReference>
<dbReference type="GO" id="GO:0005737">
    <property type="term" value="C:cytoplasm"/>
    <property type="evidence" value="ECO:0007669"/>
    <property type="project" value="TreeGrafter"/>
</dbReference>
<dbReference type="SUPFAM" id="SSF51735">
    <property type="entry name" value="NAD(P)-binding Rossmann-fold domains"/>
    <property type="match status" value="1"/>
</dbReference>
<dbReference type="PANTHER" id="PTHR48079">
    <property type="entry name" value="PROTEIN YEEZ"/>
    <property type="match status" value="1"/>
</dbReference>
<dbReference type="PANTHER" id="PTHR48079:SF9">
    <property type="entry name" value="PUTATIVE-RELATED"/>
    <property type="match status" value="1"/>
</dbReference>
<evidence type="ECO:0000313" key="2">
    <source>
        <dbReference type="EMBL" id="AXC09996.1"/>
    </source>
</evidence>
<organism evidence="2 3">
    <name type="scientific">Acidisarcina polymorpha</name>
    <dbReference type="NCBI Taxonomy" id="2211140"/>
    <lineage>
        <taxon>Bacteria</taxon>
        <taxon>Pseudomonadati</taxon>
        <taxon>Acidobacteriota</taxon>
        <taxon>Terriglobia</taxon>
        <taxon>Terriglobales</taxon>
        <taxon>Acidobacteriaceae</taxon>
        <taxon>Acidisarcina</taxon>
    </lineage>
</organism>
<evidence type="ECO:0000259" key="1">
    <source>
        <dbReference type="Pfam" id="PF01370"/>
    </source>
</evidence>
<dbReference type="InterPro" id="IPR051783">
    <property type="entry name" value="NAD(P)-dependent_oxidoreduct"/>
</dbReference>
<feature type="domain" description="NAD-dependent epimerase/dehydratase" evidence="1">
    <location>
        <begin position="5"/>
        <end position="220"/>
    </location>
</feature>